<dbReference type="InterPro" id="IPR035513">
    <property type="entry name" value="Invertase/methylesterase_inhib"/>
</dbReference>
<dbReference type="AlphaFoldDB" id="A0A2P6RFC5"/>
<dbReference type="InterPro" id="IPR052421">
    <property type="entry name" value="PCW_Enzyme_Inhibitor"/>
</dbReference>
<sequence>MASDNRSWSIVLFLALLLYYHSIVVTAADQALLDKICQLAQSYDFCLSTLRNDPRTGQADLRGLSLISIAITIDEVRDVSDRLPNIPVPNHPVDQQRKKACQTDYSDALTSFQKAYQTSAKGDYWGVIDLVRVGANKAIDCEDIYKRDPISVSPVSTDNHKVIQLAEITLIVIDFLTRH</sequence>
<comment type="similarity">
    <text evidence="3">Belongs to the PMEI family.</text>
</comment>
<dbReference type="InterPro" id="IPR034086">
    <property type="entry name" value="PMEI_plant"/>
</dbReference>
<dbReference type="InterPro" id="IPR006501">
    <property type="entry name" value="Pectinesterase_inhib_dom"/>
</dbReference>
<dbReference type="EMBL" id="PDCK01000041">
    <property type="protein sequence ID" value="PRQ45115.1"/>
    <property type="molecule type" value="Genomic_DNA"/>
</dbReference>
<feature type="signal peptide" evidence="4">
    <location>
        <begin position="1"/>
        <end position="27"/>
    </location>
</feature>
<name>A0A2P6RFC5_ROSCH</name>
<dbReference type="Proteomes" id="UP000238479">
    <property type="component" value="Chromosome 3"/>
</dbReference>
<dbReference type="FunFam" id="1.20.140.40:FF:000008">
    <property type="entry name" value="Invertase/pectin methylesterase inhibitor family protein"/>
    <property type="match status" value="1"/>
</dbReference>
<evidence type="ECO:0000256" key="1">
    <source>
        <dbReference type="ARBA" id="ARBA00022729"/>
    </source>
</evidence>
<keyword evidence="1 4" id="KW-0732">Signal</keyword>
<dbReference type="SUPFAM" id="SSF101148">
    <property type="entry name" value="Plant invertase/pectin methylesterase inhibitor"/>
    <property type="match status" value="1"/>
</dbReference>
<dbReference type="PANTHER" id="PTHR36710">
    <property type="entry name" value="PECTINESTERASE INHIBITOR-LIKE"/>
    <property type="match status" value="1"/>
</dbReference>
<feature type="domain" description="Pectinesterase inhibitor" evidence="5">
    <location>
        <begin position="28"/>
        <end position="172"/>
    </location>
</feature>
<organism evidence="6 7">
    <name type="scientific">Rosa chinensis</name>
    <name type="common">China rose</name>
    <dbReference type="NCBI Taxonomy" id="74649"/>
    <lineage>
        <taxon>Eukaryota</taxon>
        <taxon>Viridiplantae</taxon>
        <taxon>Streptophyta</taxon>
        <taxon>Embryophyta</taxon>
        <taxon>Tracheophyta</taxon>
        <taxon>Spermatophyta</taxon>
        <taxon>Magnoliopsida</taxon>
        <taxon>eudicotyledons</taxon>
        <taxon>Gunneridae</taxon>
        <taxon>Pentapetalae</taxon>
        <taxon>rosids</taxon>
        <taxon>fabids</taxon>
        <taxon>Rosales</taxon>
        <taxon>Rosaceae</taxon>
        <taxon>Rosoideae</taxon>
        <taxon>Rosoideae incertae sedis</taxon>
        <taxon>Rosa</taxon>
    </lineage>
</organism>
<gene>
    <name evidence="6" type="ORF">RchiOBHm_Chr3g0486661</name>
</gene>
<evidence type="ECO:0000256" key="4">
    <source>
        <dbReference type="SAM" id="SignalP"/>
    </source>
</evidence>
<evidence type="ECO:0000259" key="5">
    <source>
        <dbReference type="SMART" id="SM00856"/>
    </source>
</evidence>
<evidence type="ECO:0000313" key="7">
    <source>
        <dbReference type="Proteomes" id="UP000238479"/>
    </source>
</evidence>
<feature type="chain" id="PRO_5015107151" evidence="4">
    <location>
        <begin position="28"/>
        <end position="179"/>
    </location>
</feature>
<dbReference type="Gene3D" id="1.20.140.40">
    <property type="entry name" value="Invertase/pectin methylesterase inhibitor family protein"/>
    <property type="match status" value="1"/>
</dbReference>
<protein>
    <submittedName>
        <fullName evidence="6">Putative pectinesterase inhibitor domain-containing protein</fullName>
    </submittedName>
</protein>
<dbReference type="SMART" id="SM00856">
    <property type="entry name" value="PMEI"/>
    <property type="match status" value="1"/>
</dbReference>
<comment type="caution">
    <text evidence="6">The sequence shown here is derived from an EMBL/GenBank/DDBJ whole genome shotgun (WGS) entry which is preliminary data.</text>
</comment>
<dbReference type="OMA" id="CTATIFL"/>
<dbReference type="GO" id="GO:0046910">
    <property type="term" value="F:pectinesterase inhibitor activity"/>
    <property type="evidence" value="ECO:0007669"/>
    <property type="project" value="InterPro"/>
</dbReference>
<dbReference type="OrthoDB" id="1094948at2759"/>
<dbReference type="Gramene" id="PRQ45115">
    <property type="protein sequence ID" value="PRQ45115"/>
    <property type="gene ID" value="RchiOBHm_Chr3g0486661"/>
</dbReference>
<evidence type="ECO:0000256" key="2">
    <source>
        <dbReference type="ARBA" id="ARBA00023157"/>
    </source>
</evidence>
<dbReference type="PANTHER" id="PTHR36710:SF1">
    <property type="entry name" value="F14J9.2 PROTEIN"/>
    <property type="match status" value="1"/>
</dbReference>
<dbReference type="CDD" id="cd15797">
    <property type="entry name" value="PMEI"/>
    <property type="match status" value="1"/>
</dbReference>
<keyword evidence="7" id="KW-1185">Reference proteome</keyword>
<accession>A0A2P6RFC5</accession>
<proteinExistence type="inferred from homology"/>
<dbReference type="Pfam" id="PF04043">
    <property type="entry name" value="PMEI"/>
    <property type="match status" value="1"/>
</dbReference>
<evidence type="ECO:0000313" key="6">
    <source>
        <dbReference type="EMBL" id="PRQ45115.1"/>
    </source>
</evidence>
<evidence type="ECO:0000256" key="3">
    <source>
        <dbReference type="ARBA" id="ARBA00038471"/>
    </source>
</evidence>
<dbReference type="NCBIfam" id="TIGR01614">
    <property type="entry name" value="PME_inhib"/>
    <property type="match status" value="1"/>
</dbReference>
<reference evidence="6 7" key="1">
    <citation type="journal article" date="2018" name="Nat. Genet.">
        <title>The Rosa genome provides new insights in the design of modern roses.</title>
        <authorList>
            <person name="Bendahmane M."/>
        </authorList>
    </citation>
    <scope>NUCLEOTIDE SEQUENCE [LARGE SCALE GENOMIC DNA]</scope>
    <source>
        <strain evidence="7">cv. Old Blush</strain>
    </source>
</reference>
<keyword evidence="2" id="KW-1015">Disulfide bond</keyword>